<evidence type="ECO:0000313" key="1">
    <source>
        <dbReference type="EMBL" id="EDM99697.1"/>
    </source>
</evidence>
<organism evidence="1 2">
    <name type="scientific">Pseudoflavonifractor capillosus ATCC 29799</name>
    <dbReference type="NCBI Taxonomy" id="411467"/>
    <lineage>
        <taxon>Bacteria</taxon>
        <taxon>Bacillati</taxon>
        <taxon>Bacillota</taxon>
        <taxon>Clostridia</taxon>
        <taxon>Eubacteriales</taxon>
        <taxon>Oscillospiraceae</taxon>
        <taxon>Pseudoflavonifractor</taxon>
    </lineage>
</organism>
<protein>
    <submittedName>
        <fullName evidence="1">Uncharacterized protein</fullName>
    </submittedName>
</protein>
<name>A6NW40_9FIRM</name>
<sequence length="38" mass="4475">MSPVNRELTDFQPVSLEERPSFWYTETREKAAVLRCMG</sequence>
<gene>
    <name evidence="1" type="ORF">BACCAP_02433</name>
</gene>
<reference evidence="1 2" key="2">
    <citation type="submission" date="2007-06" db="EMBL/GenBank/DDBJ databases">
        <title>Draft genome sequence of Pseudoflavonifractor capillosus ATCC 29799.</title>
        <authorList>
            <person name="Sudarsanam P."/>
            <person name="Ley R."/>
            <person name="Guruge J."/>
            <person name="Turnbaugh P.J."/>
            <person name="Mahowald M."/>
            <person name="Liep D."/>
            <person name="Gordon J."/>
        </authorList>
    </citation>
    <scope>NUCLEOTIDE SEQUENCE [LARGE SCALE GENOMIC DNA]</scope>
    <source>
        <strain evidence="1 2">ATCC 29799</strain>
    </source>
</reference>
<comment type="caution">
    <text evidence="1">The sequence shown here is derived from an EMBL/GenBank/DDBJ whole genome shotgun (WGS) entry which is preliminary data.</text>
</comment>
<reference evidence="1 2" key="1">
    <citation type="submission" date="2007-04" db="EMBL/GenBank/DDBJ databases">
        <authorList>
            <person name="Fulton L."/>
            <person name="Clifton S."/>
            <person name="Fulton B."/>
            <person name="Xu J."/>
            <person name="Minx P."/>
            <person name="Pepin K.H."/>
            <person name="Johnson M."/>
            <person name="Thiruvilangam P."/>
            <person name="Bhonagiri V."/>
            <person name="Nash W.E."/>
            <person name="Mardis E.R."/>
            <person name="Wilson R.K."/>
        </authorList>
    </citation>
    <scope>NUCLEOTIDE SEQUENCE [LARGE SCALE GENOMIC DNA]</scope>
    <source>
        <strain evidence="1 2">ATCC 29799</strain>
    </source>
</reference>
<dbReference type="AlphaFoldDB" id="A6NW40"/>
<proteinExistence type="predicted"/>
<keyword evidence="2" id="KW-1185">Reference proteome</keyword>
<accession>A6NW40</accession>
<dbReference type="EMBL" id="AAXG02000015">
    <property type="protein sequence ID" value="EDM99697.1"/>
    <property type="molecule type" value="Genomic_DNA"/>
</dbReference>
<dbReference type="STRING" id="411467.BACCAP_02433"/>
<dbReference type="Proteomes" id="UP000003639">
    <property type="component" value="Unassembled WGS sequence"/>
</dbReference>
<evidence type="ECO:0000313" key="2">
    <source>
        <dbReference type="Proteomes" id="UP000003639"/>
    </source>
</evidence>